<name>A0A9D9BWN5_PROMR</name>
<proteinExistence type="predicted"/>
<dbReference type="AlphaFoldDB" id="A0A9D9BWN5"/>
<feature type="coiled-coil region" evidence="1">
    <location>
        <begin position="342"/>
        <end position="369"/>
    </location>
</feature>
<protein>
    <submittedName>
        <fullName evidence="2">Adenylate cyclase</fullName>
    </submittedName>
</protein>
<evidence type="ECO:0000256" key="1">
    <source>
        <dbReference type="SAM" id="Coils"/>
    </source>
</evidence>
<gene>
    <name evidence="2" type="ORF">JJ833_03575</name>
</gene>
<keyword evidence="1" id="KW-0175">Coiled coil</keyword>
<accession>A0A9D9BWN5</accession>
<reference evidence="2" key="1">
    <citation type="journal article" date="2021" name="Front. Mar. Sci.">
        <title>Genomes of Diverse Isolates of Prochlorococcus High-Light-Adapted Clade II in the Western Pacific Ocean.</title>
        <authorList>
            <person name="Yan W."/>
            <person name="Feng X."/>
            <person name="Zhang W."/>
            <person name="Nawaz M.Z."/>
            <person name="Luo T."/>
            <person name="Zhang R."/>
            <person name="Jiao N."/>
        </authorList>
    </citation>
    <scope>NUCLEOTIDE SEQUENCE</scope>
    <source>
        <strain evidence="2">XMU1424</strain>
    </source>
</reference>
<organism evidence="2">
    <name type="scientific">Prochlorococcus marinus XMU1424</name>
    <dbReference type="NCBI Taxonomy" id="2774497"/>
    <lineage>
        <taxon>Bacteria</taxon>
        <taxon>Bacillati</taxon>
        <taxon>Cyanobacteriota</taxon>
        <taxon>Cyanophyceae</taxon>
        <taxon>Synechococcales</taxon>
        <taxon>Prochlorococcaceae</taxon>
        <taxon>Prochlorococcus</taxon>
    </lineage>
</organism>
<dbReference type="EMBL" id="JAEPLE010000002">
    <property type="protein sequence ID" value="MBO6987925.1"/>
    <property type="molecule type" value="Genomic_DNA"/>
</dbReference>
<evidence type="ECO:0000313" key="2">
    <source>
        <dbReference type="EMBL" id="MBO6987925.1"/>
    </source>
</evidence>
<sequence length="384" mass="45733">MKVSKKIRWTLLKKLHQCKQTSHLNDLNNFNNYKDIDKIDSQLEKAEIKKRILTRNIHREYELYLNLVRDLLFISVEKGLNQIYSNPTINDHFLNENGNYSLFEKKISKLVFTNLPFFTVEQLKINKIEKNINKEIKTTIFDGSTKTKDDQKEKVQYEDGFQLKEPTQLDISKDFSNTSEYYQAQNFEKFVSLDLDNNDHNNYLSKNNIFENLGFEKQFISSLLELIGEEKVENPRNPEKENIKQMDNLPKNQIIKNFDLIDKSLENLLLNLSYDINQELFKANLIKKMISKDSFDYLVGKNFMIKHPYPFVINFELNLNRSSLNGDNFPSIILFNISTVELEFKNLNLSIQRNKINELKNQFQRLIKKETYWRQKEITLNRIR</sequence>
<comment type="caution">
    <text evidence="2">The sequence shown here is derived from an EMBL/GenBank/DDBJ whole genome shotgun (WGS) entry which is preliminary data.</text>
</comment>